<protein>
    <submittedName>
        <fullName evidence="2">Phosphotransferase enzyme family protein</fullName>
    </submittedName>
</protein>
<evidence type="ECO:0000313" key="2">
    <source>
        <dbReference type="EMBL" id="KTD04403.1"/>
    </source>
</evidence>
<dbReference type="AlphaFoldDB" id="A0A0W0U8W3"/>
<dbReference type="Pfam" id="PF01636">
    <property type="entry name" value="APH"/>
    <property type="match status" value="1"/>
</dbReference>
<dbReference type="OrthoDB" id="6255775at2"/>
<dbReference type="Gene3D" id="3.90.1200.10">
    <property type="match status" value="1"/>
</dbReference>
<sequence length="324" mass="37081">MKNNDAATQWAVDYLESHDRRLVAIQKIVEPAHSIVNKISTSQGDFYLKQTPPALFIEPDTISLLHDHGCQHIPTVIAKNDRYHCFLTKACGDFTLRDLFSKNHIDMGLLGRGISHYVSIQRKLENDTPKLIAFNLPDWRLDKFPLLYRDLIQNMDLLIADGLTPKEITTLNQAYDFCQEQCEQLSRYKIPDTINHCDFHANNILLAQKSGELCIIDWGETVIGHPFFSLNTCLWNLTYFHNMKPHDIEYQALQRICVSSWLDNHEESDLITAFNIANDLLGIFAALGYKHMYEATATQSKTVQEEHPGSIAGCLRSFLHKYTG</sequence>
<dbReference type="InterPro" id="IPR002575">
    <property type="entry name" value="Aminoglycoside_PTrfase"/>
</dbReference>
<reference evidence="2 3" key="1">
    <citation type="submission" date="2015-11" db="EMBL/GenBank/DDBJ databases">
        <title>Genomic analysis of 38 Legionella species identifies large and diverse effector repertoires.</title>
        <authorList>
            <person name="Burstein D."/>
            <person name="Amaro F."/>
            <person name="Zusman T."/>
            <person name="Lifshitz Z."/>
            <person name="Cohen O."/>
            <person name="Gilbert J.A."/>
            <person name="Pupko T."/>
            <person name="Shuman H.A."/>
            <person name="Segal G."/>
        </authorList>
    </citation>
    <scope>NUCLEOTIDE SEQUENCE [LARGE SCALE GENOMIC DNA]</scope>
    <source>
        <strain evidence="2 3">ATCC 49504</strain>
    </source>
</reference>
<dbReference type="EMBL" id="LNYC01000004">
    <property type="protein sequence ID" value="KTD04403.1"/>
    <property type="molecule type" value="Genomic_DNA"/>
</dbReference>
<name>A0A0W0U8W3_9GAMM</name>
<accession>A0A0W0U8W3</accession>
<evidence type="ECO:0000259" key="1">
    <source>
        <dbReference type="Pfam" id="PF01636"/>
    </source>
</evidence>
<dbReference type="STRING" id="45065.Lgee_0156"/>
<dbReference type="GO" id="GO:0016740">
    <property type="term" value="F:transferase activity"/>
    <property type="evidence" value="ECO:0007669"/>
    <property type="project" value="UniProtKB-KW"/>
</dbReference>
<dbReference type="Proteomes" id="UP000054785">
    <property type="component" value="Unassembled WGS sequence"/>
</dbReference>
<gene>
    <name evidence="2" type="ORF">Lgee_0156</name>
</gene>
<proteinExistence type="predicted"/>
<dbReference type="RefSeq" id="WP_058387010.1">
    <property type="nucleotide sequence ID" value="NZ_CAAAHN010000015.1"/>
</dbReference>
<feature type="domain" description="Aminoglycoside phosphotransferase" evidence="1">
    <location>
        <begin position="135"/>
        <end position="237"/>
    </location>
</feature>
<dbReference type="PATRIC" id="fig|45065.4.peg.171"/>
<dbReference type="InterPro" id="IPR011009">
    <property type="entry name" value="Kinase-like_dom_sf"/>
</dbReference>
<dbReference type="SUPFAM" id="SSF56112">
    <property type="entry name" value="Protein kinase-like (PK-like)"/>
    <property type="match status" value="1"/>
</dbReference>
<organism evidence="2 3">
    <name type="scientific">Legionella geestiana</name>
    <dbReference type="NCBI Taxonomy" id="45065"/>
    <lineage>
        <taxon>Bacteria</taxon>
        <taxon>Pseudomonadati</taxon>
        <taxon>Pseudomonadota</taxon>
        <taxon>Gammaproteobacteria</taxon>
        <taxon>Legionellales</taxon>
        <taxon>Legionellaceae</taxon>
        <taxon>Legionella</taxon>
    </lineage>
</organism>
<keyword evidence="2" id="KW-0808">Transferase</keyword>
<evidence type="ECO:0000313" key="3">
    <source>
        <dbReference type="Proteomes" id="UP000054785"/>
    </source>
</evidence>
<keyword evidence="3" id="KW-1185">Reference proteome</keyword>
<comment type="caution">
    <text evidence="2">The sequence shown here is derived from an EMBL/GenBank/DDBJ whole genome shotgun (WGS) entry which is preliminary data.</text>
</comment>